<dbReference type="NCBIfam" id="NF033205">
    <property type="entry name" value="IPExxxVDY"/>
    <property type="match status" value="1"/>
</dbReference>
<protein>
    <submittedName>
        <fullName evidence="1">IPExxxVDY family protein</fullName>
    </submittedName>
</protein>
<dbReference type="EMBL" id="JAVTTP010000001">
    <property type="protein sequence ID" value="MDT7828759.1"/>
    <property type="molecule type" value="Genomic_DNA"/>
</dbReference>
<sequence>MAAVHKLTEDFYDDCFDLIALHSSLENYALAYALNNTLKSSFRRRRKDLEILGHVTVPIFEWKDDLNDRYWTFFTNKGVHRDSESQNNLFKEEPSFSSHYLVTEYREVDYFLKIELDGCDGNRQTVKTNTVEKLLGISKVITAYPIDTQKLKSKNNLIF</sequence>
<dbReference type="InterPro" id="IPR047690">
    <property type="entry name" value="IPExxxVDY_fam"/>
</dbReference>
<evidence type="ECO:0000313" key="2">
    <source>
        <dbReference type="Proteomes" id="UP001250656"/>
    </source>
</evidence>
<accession>A0ABU3L6C2</accession>
<reference evidence="1 2" key="1">
    <citation type="submission" date="2023-09" db="EMBL/GenBank/DDBJ databases">
        <title>Novel taxa isolated from Blanes Bay.</title>
        <authorList>
            <person name="Rey-Velasco X."/>
            <person name="Lucena T."/>
        </authorList>
    </citation>
    <scope>NUCLEOTIDE SEQUENCE [LARGE SCALE GENOMIC DNA]</scope>
    <source>
        <strain evidence="1 2">S334</strain>
    </source>
</reference>
<gene>
    <name evidence="1" type="ORF">RQM65_08800</name>
</gene>
<organism evidence="1 2">
    <name type="scientific">Pricia mediterranea</name>
    <dbReference type="NCBI Taxonomy" id="3076079"/>
    <lineage>
        <taxon>Bacteria</taxon>
        <taxon>Pseudomonadati</taxon>
        <taxon>Bacteroidota</taxon>
        <taxon>Flavobacteriia</taxon>
        <taxon>Flavobacteriales</taxon>
        <taxon>Flavobacteriaceae</taxon>
        <taxon>Pricia</taxon>
    </lineage>
</organism>
<evidence type="ECO:0000313" key="1">
    <source>
        <dbReference type="EMBL" id="MDT7828759.1"/>
    </source>
</evidence>
<proteinExistence type="predicted"/>
<keyword evidence="2" id="KW-1185">Reference proteome</keyword>
<comment type="caution">
    <text evidence="1">The sequence shown here is derived from an EMBL/GenBank/DDBJ whole genome shotgun (WGS) entry which is preliminary data.</text>
</comment>
<dbReference type="RefSeq" id="WP_314014259.1">
    <property type="nucleotide sequence ID" value="NZ_JAVTTP010000001.1"/>
</dbReference>
<dbReference type="Proteomes" id="UP001250656">
    <property type="component" value="Unassembled WGS sequence"/>
</dbReference>
<name>A0ABU3L6C2_9FLAO</name>